<evidence type="ECO:0000256" key="2">
    <source>
        <dbReference type="ARBA" id="ARBA00022692"/>
    </source>
</evidence>
<organism evidence="7 8">
    <name type="scientific">Anaeramoeba flamelloides</name>
    <dbReference type="NCBI Taxonomy" id="1746091"/>
    <lineage>
        <taxon>Eukaryota</taxon>
        <taxon>Metamonada</taxon>
        <taxon>Anaeramoebidae</taxon>
        <taxon>Anaeramoeba</taxon>
    </lineage>
</organism>
<evidence type="ECO:0000256" key="3">
    <source>
        <dbReference type="ARBA" id="ARBA00022989"/>
    </source>
</evidence>
<gene>
    <name evidence="7" type="ORF">M0813_19358</name>
</gene>
<evidence type="ECO:0000313" key="7">
    <source>
        <dbReference type="EMBL" id="KAJ6246220.1"/>
    </source>
</evidence>
<keyword evidence="2 6" id="KW-0812">Transmembrane</keyword>
<proteinExistence type="predicted"/>
<accession>A0ABQ8YNY3</accession>
<feature type="transmembrane region" description="Helical" evidence="6">
    <location>
        <begin position="12"/>
        <end position="32"/>
    </location>
</feature>
<protein>
    <submittedName>
        <fullName evidence="7">Rhomboid protein</fullName>
    </submittedName>
</protein>
<dbReference type="InterPro" id="IPR035952">
    <property type="entry name" value="Rhomboid-like_sf"/>
</dbReference>
<evidence type="ECO:0000256" key="1">
    <source>
        <dbReference type="ARBA" id="ARBA00004141"/>
    </source>
</evidence>
<comment type="caution">
    <text evidence="7">The sequence shown here is derived from an EMBL/GenBank/DDBJ whole genome shotgun (WGS) entry which is preliminary data.</text>
</comment>
<sequence>MLISGPNGFYNAPLTKCLFIIVLFFSLSIYVFKIEPTNLALSFFALRNSEWYRLFVSQFYFGSPSEFILGLALLYSWRIHERLIGTRKFAAHFIVVFIQITILNLAFLATIGYNKFVAPGPYGWIYSGFIFYLDIPPTIHFFKLRGISITDKIFLYMIGAQLFLIPKYASNFCIIAGIIAGITYRSNTLHIKEWEIPPFIINFCSKRILSFIQSQNNPTLMLINRNHPRRDVNDNQERNNRRNNRNREEEIPINLPQQVMPEIDQESLNYYYEISASMGHDRLFAQGILENYRNDVNQAVNFLLEQLSQQDENNNNNNNNLENEMN</sequence>
<evidence type="ECO:0000256" key="6">
    <source>
        <dbReference type="SAM" id="Phobius"/>
    </source>
</evidence>
<feature type="transmembrane region" description="Helical" evidence="6">
    <location>
        <begin position="154"/>
        <end position="182"/>
    </location>
</feature>
<feature type="transmembrane region" description="Helical" evidence="6">
    <location>
        <begin position="52"/>
        <end position="77"/>
    </location>
</feature>
<keyword evidence="4 6" id="KW-0472">Membrane</keyword>
<dbReference type="Gene3D" id="1.20.1540.10">
    <property type="entry name" value="Rhomboid-like"/>
    <property type="match status" value="1"/>
</dbReference>
<keyword evidence="8" id="KW-1185">Reference proteome</keyword>
<dbReference type="EMBL" id="JAOAOG010000136">
    <property type="protein sequence ID" value="KAJ6246220.1"/>
    <property type="molecule type" value="Genomic_DNA"/>
</dbReference>
<feature type="compositionally biased region" description="Basic and acidic residues" evidence="5">
    <location>
        <begin position="229"/>
        <end position="250"/>
    </location>
</feature>
<evidence type="ECO:0000256" key="4">
    <source>
        <dbReference type="ARBA" id="ARBA00023136"/>
    </source>
</evidence>
<dbReference type="PANTHER" id="PTHR43066:SF21">
    <property type="entry name" value="UBIQUITIN-ASSOCIATED DOMAIN-CONTAINING PROTEIN 2"/>
    <property type="match status" value="1"/>
</dbReference>
<comment type="subcellular location">
    <subcellularLocation>
        <location evidence="1">Membrane</location>
        <topology evidence="1">Multi-pass membrane protein</topology>
    </subcellularLocation>
</comment>
<dbReference type="SUPFAM" id="SSF144091">
    <property type="entry name" value="Rhomboid-like"/>
    <property type="match status" value="1"/>
</dbReference>
<reference evidence="7" key="1">
    <citation type="submission" date="2022-08" db="EMBL/GenBank/DDBJ databases">
        <title>Novel sulfate-reducing endosymbionts in the free-living metamonad Anaeramoeba.</title>
        <authorList>
            <person name="Jerlstrom-Hultqvist J."/>
            <person name="Cepicka I."/>
            <person name="Gallot-Lavallee L."/>
            <person name="Salas-Leiva D."/>
            <person name="Curtis B.A."/>
            <person name="Zahonova K."/>
            <person name="Pipaliya S."/>
            <person name="Dacks J."/>
            <person name="Roger A.J."/>
        </authorList>
    </citation>
    <scope>NUCLEOTIDE SEQUENCE</scope>
    <source>
        <strain evidence="7">Schooner1</strain>
    </source>
</reference>
<name>A0ABQ8YNY3_9EUKA</name>
<feature type="region of interest" description="Disordered" evidence="5">
    <location>
        <begin position="223"/>
        <end position="255"/>
    </location>
</feature>
<evidence type="ECO:0000313" key="8">
    <source>
        <dbReference type="Proteomes" id="UP001150062"/>
    </source>
</evidence>
<dbReference type="Proteomes" id="UP001150062">
    <property type="component" value="Unassembled WGS sequence"/>
</dbReference>
<feature type="transmembrane region" description="Helical" evidence="6">
    <location>
        <begin position="123"/>
        <end position="142"/>
    </location>
</feature>
<evidence type="ECO:0000256" key="5">
    <source>
        <dbReference type="SAM" id="MobiDB-lite"/>
    </source>
</evidence>
<keyword evidence="3 6" id="KW-1133">Transmembrane helix</keyword>
<dbReference type="PANTHER" id="PTHR43066">
    <property type="entry name" value="RHOMBOID-RELATED PROTEIN"/>
    <property type="match status" value="1"/>
</dbReference>
<feature type="transmembrane region" description="Helical" evidence="6">
    <location>
        <begin position="89"/>
        <end position="111"/>
    </location>
</feature>